<feature type="non-terminal residue" evidence="1">
    <location>
        <position position="81"/>
    </location>
</feature>
<dbReference type="Proteomes" id="UP000036947">
    <property type="component" value="Unassembled WGS sequence"/>
</dbReference>
<dbReference type="AlphaFoldDB" id="A0A0L0NHN6"/>
<dbReference type="EMBL" id="LFRF01000003">
    <property type="protein sequence ID" value="KND93647.1"/>
    <property type="molecule type" value="Genomic_DNA"/>
</dbReference>
<proteinExistence type="predicted"/>
<dbReference type="PANTHER" id="PTHR35605">
    <property type="entry name" value="ECP2 EFFECTOR PROTEIN DOMAIN-CONTAINING PROTEIN-RELATED"/>
    <property type="match status" value="1"/>
</dbReference>
<dbReference type="OrthoDB" id="3552888at2759"/>
<dbReference type="PANTHER" id="PTHR35605:SF1">
    <property type="entry name" value="ECP2 EFFECTOR PROTEIN DOMAIN-CONTAINING PROTEIN-RELATED"/>
    <property type="match status" value="1"/>
</dbReference>
<comment type="caution">
    <text evidence="1">The sequence shown here is derived from an EMBL/GenBank/DDBJ whole genome shotgun (WGS) entry which is preliminary data.</text>
</comment>
<dbReference type="STRING" id="1163406.A0A0L0NHN6"/>
<reference evidence="1 2" key="1">
    <citation type="journal article" date="2015" name="BMC Genomics">
        <title>The genome of the truffle-parasite Tolypocladium ophioglossoides and the evolution of antifungal peptaibiotics.</title>
        <authorList>
            <person name="Quandt C.A."/>
            <person name="Bushley K.E."/>
            <person name="Spatafora J.W."/>
        </authorList>
    </citation>
    <scope>NUCLEOTIDE SEQUENCE [LARGE SCALE GENOMIC DNA]</scope>
    <source>
        <strain evidence="1 2">CBS 100239</strain>
    </source>
</reference>
<name>A0A0L0NHN6_TOLOC</name>
<sequence>MQPGPRVCSRVSCEWYSAILICNDTPTDMFLDNWDIISDGVQYIQNQCSTQFRKGMRVGIIEAGQVFHKTNWNIKIELANC</sequence>
<evidence type="ECO:0000313" key="2">
    <source>
        <dbReference type="Proteomes" id="UP000036947"/>
    </source>
</evidence>
<gene>
    <name evidence="1" type="ORF">TOPH_01373</name>
</gene>
<keyword evidence="2" id="KW-1185">Reference proteome</keyword>
<evidence type="ECO:0000313" key="1">
    <source>
        <dbReference type="EMBL" id="KND93647.1"/>
    </source>
</evidence>
<organism evidence="1 2">
    <name type="scientific">Tolypocladium ophioglossoides (strain CBS 100239)</name>
    <name type="common">Snaketongue truffleclub</name>
    <name type="synonym">Elaphocordyceps ophioglossoides</name>
    <dbReference type="NCBI Taxonomy" id="1163406"/>
    <lineage>
        <taxon>Eukaryota</taxon>
        <taxon>Fungi</taxon>
        <taxon>Dikarya</taxon>
        <taxon>Ascomycota</taxon>
        <taxon>Pezizomycotina</taxon>
        <taxon>Sordariomycetes</taxon>
        <taxon>Hypocreomycetidae</taxon>
        <taxon>Hypocreales</taxon>
        <taxon>Ophiocordycipitaceae</taxon>
        <taxon>Tolypocladium</taxon>
    </lineage>
</organism>
<accession>A0A0L0NHN6</accession>
<protein>
    <submittedName>
        <fullName evidence="1">Uncharacterized protein</fullName>
    </submittedName>
</protein>